<proteinExistence type="predicted"/>
<dbReference type="AlphaFoldDB" id="A0AAE3ZH92"/>
<dbReference type="InterPro" id="IPR000086">
    <property type="entry name" value="NUDIX_hydrolase_dom"/>
</dbReference>
<dbReference type="GO" id="GO:0016787">
    <property type="term" value="F:hydrolase activity"/>
    <property type="evidence" value="ECO:0007669"/>
    <property type="project" value="UniProtKB-KW"/>
</dbReference>
<dbReference type="InterPro" id="IPR015797">
    <property type="entry name" value="NUDIX_hydrolase-like_dom_sf"/>
</dbReference>
<comment type="caution">
    <text evidence="6">The sequence shown here is derived from an EMBL/GenBank/DDBJ whole genome shotgun (WGS) entry which is preliminary data.</text>
</comment>
<feature type="domain" description="Nudix hydrolase" evidence="5">
    <location>
        <begin position="15"/>
        <end position="145"/>
    </location>
</feature>
<evidence type="ECO:0000256" key="2">
    <source>
        <dbReference type="ARBA" id="ARBA00022801"/>
    </source>
</evidence>
<dbReference type="CDD" id="cd18876">
    <property type="entry name" value="NUDIX_Hydrolase"/>
    <property type="match status" value="1"/>
</dbReference>
<keyword evidence="3" id="KW-0460">Magnesium</keyword>
<protein>
    <submittedName>
        <fullName evidence="6">ADP-ribose pyrophosphatase YjhB (NUDIX family)</fullName>
    </submittedName>
</protein>
<accession>A0AAE3ZH92</accession>
<feature type="region of interest" description="Disordered" evidence="4">
    <location>
        <begin position="141"/>
        <end position="162"/>
    </location>
</feature>
<evidence type="ECO:0000259" key="5">
    <source>
        <dbReference type="PROSITE" id="PS51462"/>
    </source>
</evidence>
<dbReference type="RefSeq" id="WP_310407802.1">
    <property type="nucleotide sequence ID" value="NZ_JAVDYC010000001.1"/>
</dbReference>
<keyword evidence="2" id="KW-0378">Hydrolase</keyword>
<evidence type="ECO:0000256" key="4">
    <source>
        <dbReference type="SAM" id="MobiDB-lite"/>
    </source>
</evidence>
<dbReference type="Gene3D" id="3.90.79.10">
    <property type="entry name" value="Nucleoside Triphosphate Pyrophosphohydrolase"/>
    <property type="match status" value="1"/>
</dbReference>
<evidence type="ECO:0000256" key="3">
    <source>
        <dbReference type="ARBA" id="ARBA00022842"/>
    </source>
</evidence>
<reference evidence="6 7" key="1">
    <citation type="submission" date="2023-07" db="EMBL/GenBank/DDBJ databases">
        <title>Sequencing the genomes of 1000 actinobacteria strains.</title>
        <authorList>
            <person name="Klenk H.-P."/>
        </authorList>
    </citation>
    <scope>NUCLEOTIDE SEQUENCE [LARGE SCALE GENOMIC DNA]</scope>
    <source>
        <strain evidence="6 7">DSM 44711</strain>
    </source>
</reference>
<comment type="cofactor">
    <cofactor evidence="1">
        <name>Mg(2+)</name>
        <dbReference type="ChEBI" id="CHEBI:18420"/>
    </cofactor>
</comment>
<name>A0AAE3ZH92_9ACTN</name>
<evidence type="ECO:0000256" key="1">
    <source>
        <dbReference type="ARBA" id="ARBA00001946"/>
    </source>
</evidence>
<dbReference type="SUPFAM" id="SSF55811">
    <property type="entry name" value="Nudix"/>
    <property type="match status" value="1"/>
</dbReference>
<evidence type="ECO:0000313" key="6">
    <source>
        <dbReference type="EMBL" id="MDR7319878.1"/>
    </source>
</evidence>
<evidence type="ECO:0000313" key="7">
    <source>
        <dbReference type="Proteomes" id="UP001183629"/>
    </source>
</evidence>
<dbReference type="Proteomes" id="UP001183629">
    <property type="component" value="Unassembled WGS sequence"/>
</dbReference>
<dbReference type="PANTHER" id="PTHR43046:SF12">
    <property type="entry name" value="GDP-MANNOSE MANNOSYL HYDROLASE"/>
    <property type="match status" value="1"/>
</dbReference>
<dbReference type="PANTHER" id="PTHR43046">
    <property type="entry name" value="GDP-MANNOSE MANNOSYL HYDROLASE"/>
    <property type="match status" value="1"/>
</dbReference>
<dbReference type="Pfam" id="PF00293">
    <property type="entry name" value="NUDIX"/>
    <property type="match status" value="1"/>
</dbReference>
<keyword evidence="7" id="KW-1185">Reference proteome</keyword>
<gene>
    <name evidence="6" type="ORF">J2S44_000128</name>
</gene>
<dbReference type="PROSITE" id="PS51462">
    <property type="entry name" value="NUDIX"/>
    <property type="match status" value="1"/>
</dbReference>
<feature type="compositionally biased region" description="Polar residues" evidence="4">
    <location>
        <begin position="149"/>
        <end position="162"/>
    </location>
</feature>
<dbReference type="EMBL" id="JAVDYC010000001">
    <property type="protein sequence ID" value="MDR7319878.1"/>
    <property type="molecule type" value="Genomic_DNA"/>
</dbReference>
<sequence>MSAWSEPDVFYAQLATFHATTAALITESGTGKILLVKPVYKDVWAWPGGYLHAGEYPHDGCARGLEEELGLRITPGRLLLVDFAPPAEHRRRALISLLFDCGDLPRDAPIRLQQSELSVWAFFTADEATERLPATEHHRATAALHARRNNSTAYLPGSSSER</sequence>
<organism evidence="6 7">
    <name type="scientific">Catenuloplanes niger</name>
    <dbReference type="NCBI Taxonomy" id="587534"/>
    <lineage>
        <taxon>Bacteria</taxon>
        <taxon>Bacillati</taxon>
        <taxon>Actinomycetota</taxon>
        <taxon>Actinomycetes</taxon>
        <taxon>Micromonosporales</taxon>
        <taxon>Micromonosporaceae</taxon>
        <taxon>Catenuloplanes</taxon>
    </lineage>
</organism>